<dbReference type="AlphaFoldDB" id="A0A0H3FTB2"/>
<evidence type="ECO:0008006" key="4">
    <source>
        <dbReference type="Google" id="ProtNLM"/>
    </source>
</evidence>
<feature type="chain" id="PRO_5002609632" description="Lipoprotein" evidence="1">
    <location>
        <begin position="23"/>
        <end position="89"/>
    </location>
</feature>
<dbReference type="RefSeq" id="WP_015705584.1">
    <property type="nucleotide sequence ID" value="NC_015663.1"/>
</dbReference>
<dbReference type="PROSITE" id="PS51257">
    <property type="entry name" value="PROKAR_LIPOPROTEIN"/>
    <property type="match status" value="1"/>
</dbReference>
<evidence type="ECO:0000313" key="2">
    <source>
        <dbReference type="EMBL" id="AEG98968.1"/>
    </source>
</evidence>
<dbReference type="OrthoDB" id="6686920at2"/>
<keyword evidence="1" id="KW-0732">Signal</keyword>
<sequence>MSLMKGAGALLFVVLLTGCAHNEPQQLYRHDFVLKHPLTGTPIPNFPYKITTPDGKVFKGRTDKNGLTVEAVSTKPGDFILSMIPASEL</sequence>
<dbReference type="Proteomes" id="UP000008881">
    <property type="component" value="Chromosome"/>
</dbReference>
<evidence type="ECO:0000256" key="1">
    <source>
        <dbReference type="SAM" id="SignalP"/>
    </source>
</evidence>
<keyword evidence="3" id="KW-1185">Reference proteome</keyword>
<dbReference type="EMBL" id="CP002824">
    <property type="protein sequence ID" value="AEG98968.1"/>
    <property type="molecule type" value="Genomic_DNA"/>
</dbReference>
<organism evidence="2 3">
    <name type="scientific">Klebsiella aerogenes (strain ATCC 13048 / DSM 30053 / CCUG 1429 / JCM 1235 / KCTC 2190 / NBRC 13534 / NCIMB 10102 / NCTC 10006 / CDC 819-56)</name>
    <name type="common">Enterobacter aerogenes</name>
    <dbReference type="NCBI Taxonomy" id="1028307"/>
    <lineage>
        <taxon>Bacteria</taxon>
        <taxon>Pseudomonadati</taxon>
        <taxon>Pseudomonadota</taxon>
        <taxon>Gammaproteobacteria</taxon>
        <taxon>Enterobacterales</taxon>
        <taxon>Enterobacteriaceae</taxon>
        <taxon>Klebsiella/Raoultella group</taxon>
        <taxon>Klebsiella</taxon>
    </lineage>
</organism>
<proteinExistence type="predicted"/>
<dbReference type="PATRIC" id="fig|1028307.3.peg.4055"/>
<accession>A0A0H3FTB2</accession>
<name>A0A0H3FTB2_KLEAK</name>
<feature type="signal peptide" evidence="1">
    <location>
        <begin position="1"/>
        <end position="22"/>
    </location>
</feature>
<protein>
    <recommendedName>
        <fullName evidence="4">Lipoprotein</fullName>
    </recommendedName>
</protein>
<dbReference type="KEGG" id="eae:EAE_20305"/>
<gene>
    <name evidence="2" type="ordered locus">EAE_20305</name>
</gene>
<dbReference type="HOGENOM" id="CLU_2449952_0_0_6"/>
<evidence type="ECO:0000313" key="3">
    <source>
        <dbReference type="Proteomes" id="UP000008881"/>
    </source>
</evidence>
<reference evidence="2 3" key="1">
    <citation type="journal article" date="2012" name="J. Bacteriol.">
        <title>Complete genome sequence of Enterobacter aerogenes KCTC 2190.</title>
        <authorList>
            <person name="Shin S.H."/>
            <person name="Kim S."/>
            <person name="Kim J.Y."/>
            <person name="Lee S."/>
            <person name="Um Y."/>
            <person name="Oh M.K."/>
            <person name="Kim Y.R."/>
            <person name="Lee J."/>
            <person name="Yang K.S."/>
        </authorList>
    </citation>
    <scope>NUCLEOTIDE SEQUENCE [LARGE SCALE GENOMIC DNA]</scope>
    <source>
        <strain evidence="2 3">KCTC 2190</strain>
    </source>
</reference>
<dbReference type="GeneID" id="93312245"/>